<protein>
    <submittedName>
        <fullName evidence="1">Uncharacterized protein</fullName>
    </submittedName>
</protein>
<name>A0A8S9M308_BRACR</name>
<dbReference type="EMBL" id="QGKY02000089">
    <property type="protein sequence ID" value="KAF2614195.1"/>
    <property type="molecule type" value="Genomic_DNA"/>
</dbReference>
<sequence>MVTDKSLTAGGDRFNLSCDDTAAFRPSCVSGDPLETPLLLRTCLPSTSW</sequence>
<dbReference type="AlphaFoldDB" id="A0A8S9M308"/>
<reference evidence="1" key="1">
    <citation type="submission" date="2019-12" db="EMBL/GenBank/DDBJ databases">
        <title>Genome sequencing and annotation of Brassica cretica.</title>
        <authorList>
            <person name="Studholme D.J."/>
            <person name="Sarris P.F."/>
        </authorList>
    </citation>
    <scope>NUCLEOTIDE SEQUENCE</scope>
    <source>
        <strain evidence="1">PFS-102/07</strain>
        <tissue evidence="1">Leaf</tissue>
    </source>
</reference>
<accession>A0A8S9M308</accession>
<gene>
    <name evidence="1" type="ORF">F2Q70_00008837</name>
</gene>
<comment type="caution">
    <text evidence="1">The sequence shown here is derived from an EMBL/GenBank/DDBJ whole genome shotgun (WGS) entry which is preliminary data.</text>
</comment>
<organism evidence="1">
    <name type="scientific">Brassica cretica</name>
    <name type="common">Mustard</name>
    <dbReference type="NCBI Taxonomy" id="69181"/>
    <lineage>
        <taxon>Eukaryota</taxon>
        <taxon>Viridiplantae</taxon>
        <taxon>Streptophyta</taxon>
        <taxon>Embryophyta</taxon>
        <taxon>Tracheophyta</taxon>
        <taxon>Spermatophyta</taxon>
        <taxon>Magnoliopsida</taxon>
        <taxon>eudicotyledons</taxon>
        <taxon>Gunneridae</taxon>
        <taxon>Pentapetalae</taxon>
        <taxon>rosids</taxon>
        <taxon>malvids</taxon>
        <taxon>Brassicales</taxon>
        <taxon>Brassicaceae</taxon>
        <taxon>Brassiceae</taxon>
        <taxon>Brassica</taxon>
    </lineage>
</organism>
<evidence type="ECO:0000313" key="1">
    <source>
        <dbReference type="EMBL" id="KAF2614195.1"/>
    </source>
</evidence>
<proteinExistence type="predicted"/>